<proteinExistence type="predicted"/>
<gene>
    <name evidence="2" type="ORF">ACFSBI_12240</name>
</gene>
<dbReference type="InterPro" id="IPR036390">
    <property type="entry name" value="WH_DNA-bd_sf"/>
</dbReference>
<evidence type="ECO:0000259" key="1">
    <source>
        <dbReference type="PROSITE" id="PS50995"/>
    </source>
</evidence>
<dbReference type="SMART" id="SM00347">
    <property type="entry name" value="HTH_MARR"/>
    <property type="match status" value="1"/>
</dbReference>
<reference evidence="3" key="1">
    <citation type="journal article" date="2019" name="Int. J. Syst. Evol. Microbiol.">
        <title>The Global Catalogue of Microorganisms (GCM) 10K type strain sequencing project: providing services to taxonomists for standard genome sequencing and annotation.</title>
        <authorList>
            <consortium name="The Broad Institute Genomics Platform"/>
            <consortium name="The Broad Institute Genome Sequencing Center for Infectious Disease"/>
            <person name="Wu L."/>
            <person name="Ma J."/>
        </authorList>
    </citation>
    <scope>NUCLEOTIDE SEQUENCE [LARGE SCALE GENOMIC DNA]</scope>
    <source>
        <strain evidence="3">CGMCC 1.12471</strain>
    </source>
</reference>
<protein>
    <submittedName>
        <fullName evidence="2">MarR family transcriptional regulator</fullName>
    </submittedName>
</protein>
<sequence length="161" mass="16827">MTSQSDLARAEAAVGSVLDALLDLEIAERLADADLGGQFGLNPTELTALAILGRSGTQQVMRLAGLLQLTAGSTSTLVTRLADRELISRQRSDQDRRSVDITLTEAGASVVQAMGLRYRSAVEAALAGATTECLLATSGILRAAAAELGRTRDVEAERSEA</sequence>
<accession>A0ABW4LHA4</accession>
<organism evidence="2 3">
    <name type="scientific">Amnibacterium endophyticum</name>
    <dbReference type="NCBI Taxonomy" id="2109337"/>
    <lineage>
        <taxon>Bacteria</taxon>
        <taxon>Bacillati</taxon>
        <taxon>Actinomycetota</taxon>
        <taxon>Actinomycetes</taxon>
        <taxon>Micrococcales</taxon>
        <taxon>Microbacteriaceae</taxon>
        <taxon>Amnibacterium</taxon>
    </lineage>
</organism>
<dbReference type="EMBL" id="JBHUEA010000019">
    <property type="protein sequence ID" value="MFD1722319.1"/>
    <property type="molecule type" value="Genomic_DNA"/>
</dbReference>
<dbReference type="PANTHER" id="PTHR33164:SF43">
    <property type="entry name" value="HTH-TYPE TRANSCRIPTIONAL REPRESSOR YETL"/>
    <property type="match status" value="1"/>
</dbReference>
<dbReference type="Proteomes" id="UP001597347">
    <property type="component" value="Unassembled WGS sequence"/>
</dbReference>
<dbReference type="Pfam" id="PF01047">
    <property type="entry name" value="MarR"/>
    <property type="match status" value="1"/>
</dbReference>
<dbReference type="PANTHER" id="PTHR33164">
    <property type="entry name" value="TRANSCRIPTIONAL REGULATOR, MARR FAMILY"/>
    <property type="match status" value="1"/>
</dbReference>
<feature type="domain" description="HTH marR-type" evidence="1">
    <location>
        <begin position="4"/>
        <end position="150"/>
    </location>
</feature>
<dbReference type="InterPro" id="IPR036388">
    <property type="entry name" value="WH-like_DNA-bd_sf"/>
</dbReference>
<evidence type="ECO:0000313" key="3">
    <source>
        <dbReference type="Proteomes" id="UP001597347"/>
    </source>
</evidence>
<evidence type="ECO:0000313" key="2">
    <source>
        <dbReference type="EMBL" id="MFD1722319.1"/>
    </source>
</evidence>
<comment type="caution">
    <text evidence="2">The sequence shown here is derived from an EMBL/GenBank/DDBJ whole genome shotgun (WGS) entry which is preliminary data.</text>
</comment>
<dbReference type="InterPro" id="IPR039422">
    <property type="entry name" value="MarR/SlyA-like"/>
</dbReference>
<keyword evidence="3" id="KW-1185">Reference proteome</keyword>
<dbReference type="PROSITE" id="PS50995">
    <property type="entry name" value="HTH_MARR_2"/>
    <property type="match status" value="1"/>
</dbReference>
<dbReference type="RefSeq" id="WP_377935316.1">
    <property type="nucleotide sequence ID" value="NZ_JBHUEA010000019.1"/>
</dbReference>
<dbReference type="Gene3D" id="1.10.10.10">
    <property type="entry name" value="Winged helix-like DNA-binding domain superfamily/Winged helix DNA-binding domain"/>
    <property type="match status" value="1"/>
</dbReference>
<dbReference type="SUPFAM" id="SSF46785">
    <property type="entry name" value="Winged helix' DNA-binding domain"/>
    <property type="match status" value="1"/>
</dbReference>
<name>A0ABW4LHA4_9MICO</name>
<dbReference type="InterPro" id="IPR000835">
    <property type="entry name" value="HTH_MarR-typ"/>
</dbReference>